<evidence type="ECO:0000313" key="3">
    <source>
        <dbReference type="Proteomes" id="UP000238220"/>
    </source>
</evidence>
<feature type="transmembrane region" description="Helical" evidence="1">
    <location>
        <begin position="75"/>
        <end position="93"/>
    </location>
</feature>
<sequence length="178" mass="18657">MPGLSLTALFRGFLALTLVLTAALGLLDRGLRNAVSPQGIVSFEFCGYAANCEAILAAWGEGGRALAMFVQGLDYLYLLAYSGLGCTALLLLARRVPPALRRLTAGLGWCALLAGAADACENAALVRVLLGDGTPETARLAGHFASAKFAIVGLTLAWILACWLRFVVIRRPPTGHTG</sequence>
<name>A0A2S5TKL6_9GAMM</name>
<organism evidence="2 3">
    <name type="scientific">Solimonas fluminis</name>
    <dbReference type="NCBI Taxonomy" id="2086571"/>
    <lineage>
        <taxon>Bacteria</taxon>
        <taxon>Pseudomonadati</taxon>
        <taxon>Pseudomonadota</taxon>
        <taxon>Gammaproteobacteria</taxon>
        <taxon>Nevskiales</taxon>
        <taxon>Nevskiaceae</taxon>
        <taxon>Solimonas</taxon>
    </lineage>
</organism>
<dbReference type="EMBL" id="PSNW01000001">
    <property type="protein sequence ID" value="PPE75539.1"/>
    <property type="molecule type" value="Genomic_DNA"/>
</dbReference>
<keyword evidence="1" id="KW-1133">Transmembrane helix</keyword>
<keyword evidence="3" id="KW-1185">Reference proteome</keyword>
<keyword evidence="1" id="KW-0472">Membrane</keyword>
<proteinExistence type="predicted"/>
<evidence type="ECO:0000313" key="2">
    <source>
        <dbReference type="EMBL" id="PPE75539.1"/>
    </source>
</evidence>
<evidence type="ECO:0000256" key="1">
    <source>
        <dbReference type="SAM" id="Phobius"/>
    </source>
</evidence>
<accession>A0A2S5TKL6</accession>
<dbReference type="AlphaFoldDB" id="A0A2S5TKL6"/>
<comment type="caution">
    <text evidence="2">The sequence shown here is derived from an EMBL/GenBank/DDBJ whole genome shotgun (WGS) entry which is preliminary data.</text>
</comment>
<protein>
    <submittedName>
        <fullName evidence="2">Uncharacterized protein</fullName>
    </submittedName>
</protein>
<reference evidence="2 3" key="1">
    <citation type="submission" date="2018-02" db="EMBL/GenBank/DDBJ databases">
        <title>Genome sequencing of Solimonas sp. HR-BB.</title>
        <authorList>
            <person name="Lee Y."/>
            <person name="Jeon C.O."/>
        </authorList>
    </citation>
    <scope>NUCLEOTIDE SEQUENCE [LARGE SCALE GENOMIC DNA]</scope>
    <source>
        <strain evidence="2 3">HR-BB</strain>
    </source>
</reference>
<gene>
    <name evidence="2" type="ORF">C3942_01200</name>
</gene>
<dbReference type="RefSeq" id="WP_104228505.1">
    <property type="nucleotide sequence ID" value="NZ_PSNW01000001.1"/>
</dbReference>
<keyword evidence="1" id="KW-0812">Transmembrane</keyword>
<dbReference type="OrthoDB" id="7064575at2"/>
<dbReference type="Proteomes" id="UP000238220">
    <property type="component" value="Unassembled WGS sequence"/>
</dbReference>
<feature type="transmembrane region" description="Helical" evidence="1">
    <location>
        <begin position="149"/>
        <end position="168"/>
    </location>
</feature>